<dbReference type="EMBL" id="RSEJ01000022">
    <property type="protein sequence ID" value="NBI54668.1"/>
    <property type="molecule type" value="Genomic_DNA"/>
</dbReference>
<protein>
    <recommendedName>
        <fullName evidence="2">Rad50/SbcC-type AAA domain-containing protein</fullName>
    </recommendedName>
</protein>
<dbReference type="Pfam" id="PF13476">
    <property type="entry name" value="AAA_23"/>
    <property type="match status" value="1"/>
</dbReference>
<feature type="domain" description="Rad50/SbcC-type AAA" evidence="2">
    <location>
        <begin position="22"/>
        <end position="115"/>
    </location>
</feature>
<feature type="coiled-coil region" evidence="1">
    <location>
        <begin position="340"/>
        <end position="367"/>
    </location>
</feature>
<proteinExistence type="predicted"/>
<comment type="caution">
    <text evidence="3">The sequence shown here is derived from an EMBL/GenBank/DDBJ whole genome shotgun (WGS) entry which is preliminary data.</text>
</comment>
<name>A0ABW9YLI6_9GAMM</name>
<evidence type="ECO:0000259" key="2">
    <source>
        <dbReference type="Pfam" id="PF13476"/>
    </source>
</evidence>
<keyword evidence="4" id="KW-1185">Reference proteome</keyword>
<dbReference type="InterPro" id="IPR027417">
    <property type="entry name" value="P-loop_NTPase"/>
</dbReference>
<reference evidence="3 4" key="1">
    <citation type="journal article" date="2017" name="Int. J. Syst. Evol. Microbiol.">
        <title>Photobacterium alginatilyticum sp. nov., a marine bacterium isolated from bottom seawater.</title>
        <authorList>
            <person name="Wang X."/>
            <person name="Wang Y."/>
            <person name="Yang X."/>
            <person name="Sun H."/>
            <person name="Li B."/>
            <person name="Zhang X.H."/>
        </authorList>
    </citation>
    <scope>NUCLEOTIDE SEQUENCE [LARGE SCALE GENOMIC DNA]</scope>
    <source>
        <strain evidence="3 4">P03D4</strain>
    </source>
</reference>
<organism evidence="3 4">
    <name type="scientific">Photobacterium alginatilyticum</name>
    <dbReference type="NCBI Taxonomy" id="1775171"/>
    <lineage>
        <taxon>Bacteria</taxon>
        <taxon>Pseudomonadati</taxon>
        <taxon>Pseudomonadota</taxon>
        <taxon>Gammaproteobacteria</taxon>
        <taxon>Vibrionales</taxon>
        <taxon>Vibrionaceae</taxon>
        <taxon>Photobacterium</taxon>
    </lineage>
</organism>
<dbReference type="InterPro" id="IPR038729">
    <property type="entry name" value="Rad50/SbcC_AAA"/>
</dbReference>
<evidence type="ECO:0000313" key="4">
    <source>
        <dbReference type="Proteomes" id="UP000738517"/>
    </source>
</evidence>
<evidence type="ECO:0000313" key="3">
    <source>
        <dbReference type="EMBL" id="NBI54668.1"/>
    </source>
</evidence>
<keyword evidence="1" id="KW-0175">Coiled coil</keyword>
<sequence length="679" mass="77430">MKFRRLKVKIFSEGEWFGFEHEFKTGLNIIRGDNSSGKSTLVNSLIYSIGMEEIIGNKGPSSLPYALRTHFELEGRKFENVESMTLIELENSKGEIKTFKRYISSRDKDSKLVQIIHGDYLTKGESVTFDSSPVYLHDPNSATNEEFGFFAAFEKFLGLELPVITDNKGNSRKLYLQYIFAALLIEQKRGWTNYIANTPYYGVSGVVNKTVSYLFGLDTFSNEKKLNEQFTRRNQITSDWSEIASNIKLTVANARLMVKGLNMRPALDYNRQMVLICQGIDVTKSIPALVEEAQAYLKNLNEKSLQTITREQPDLANKIEDVQARISELLTMQKIHGDDVRINESKINLYQESLKDIEEELEKNKMTNKLNKFGADFGLPIAENVCATCHNPLDDSLTSPENTVMNMTIDENIKYLENQKLMIKDLIAGLYKHLEKSKGNVLLINGEIREKTKNLASLKRDIKSINNTCESEVRKKILTENKIEELTFVKETVDNELDKLTKLADEYKDCQSKIQKMSRYEFSFADKNKLDQFETGFRQLATDFAYRSAKPDEIEINRNTLVPYLRGLELREINTTADIKADSSASDFVRLIWSYLISVCNVSINNNGNHLGVLLFDEPAQHSMSLMSVNQLLKAMAGMKEAQCIVAASFEQSEEAFVKSTDGVEFNYIRLPSKLIERI</sequence>
<dbReference type="Proteomes" id="UP000738517">
    <property type="component" value="Unassembled WGS sequence"/>
</dbReference>
<dbReference type="Gene3D" id="3.40.50.300">
    <property type="entry name" value="P-loop containing nucleotide triphosphate hydrolases"/>
    <property type="match status" value="1"/>
</dbReference>
<gene>
    <name evidence="3" type="ORF">EIZ48_19320</name>
</gene>
<dbReference type="RefSeq" id="WP_160654935.1">
    <property type="nucleotide sequence ID" value="NZ_RSEJ01000022.1"/>
</dbReference>
<evidence type="ECO:0000256" key="1">
    <source>
        <dbReference type="SAM" id="Coils"/>
    </source>
</evidence>
<feature type="coiled-coil region" evidence="1">
    <location>
        <begin position="448"/>
        <end position="475"/>
    </location>
</feature>
<accession>A0ABW9YLI6</accession>